<feature type="transmembrane region" description="Helical" evidence="1">
    <location>
        <begin position="167"/>
        <end position="185"/>
    </location>
</feature>
<protein>
    <submittedName>
        <fullName evidence="2">Uncharacterized protein</fullName>
    </submittedName>
</protein>
<sequence length="229" mass="23757">MCWSATADLAAGCVIAAVGAVSLACVRRARDLPLAAVPLLLGAHQLIESAVWREAQDAGSGVAHVVGGAAVTLWAVIAFPLLPAFIPLAVLSAAPQWSRLRLLPFAAIGLASSAVLGHVLASGPVTAAPVGHTMRYGIGPIPLVVLVVAGYLVATVGSLLVSDQPEIRALGLVTAVGAAVCFTLWRAAFASTWCALAAVVSALLLHWLRRPRKRRLAPDTLRRSRIPVR</sequence>
<feature type="transmembrane region" description="Helical" evidence="1">
    <location>
        <begin position="32"/>
        <end position="52"/>
    </location>
</feature>
<proteinExistence type="predicted"/>
<feature type="transmembrane region" description="Helical" evidence="1">
    <location>
        <begin position="141"/>
        <end position="160"/>
    </location>
</feature>
<name>A0A8J7WJZ6_9ACTN</name>
<keyword evidence="1" id="KW-0812">Transmembrane</keyword>
<evidence type="ECO:0000313" key="2">
    <source>
        <dbReference type="EMBL" id="MBS2962270.1"/>
    </source>
</evidence>
<feature type="transmembrane region" description="Helical" evidence="1">
    <location>
        <begin position="191"/>
        <end position="208"/>
    </location>
</feature>
<feature type="transmembrane region" description="Helical" evidence="1">
    <location>
        <begin position="102"/>
        <end position="121"/>
    </location>
</feature>
<evidence type="ECO:0000313" key="3">
    <source>
        <dbReference type="Proteomes" id="UP000677913"/>
    </source>
</evidence>
<keyword evidence="1" id="KW-1133">Transmembrane helix</keyword>
<comment type="caution">
    <text evidence="2">The sequence shown here is derived from an EMBL/GenBank/DDBJ whole genome shotgun (WGS) entry which is preliminary data.</text>
</comment>
<keyword evidence="3" id="KW-1185">Reference proteome</keyword>
<dbReference type="Pfam" id="PF20334">
    <property type="entry name" value="DUF6629"/>
    <property type="match status" value="1"/>
</dbReference>
<feature type="transmembrane region" description="Helical" evidence="1">
    <location>
        <begin position="6"/>
        <end position="25"/>
    </location>
</feature>
<organism evidence="2 3">
    <name type="scientific">Actinocrinis puniceicyclus</name>
    <dbReference type="NCBI Taxonomy" id="977794"/>
    <lineage>
        <taxon>Bacteria</taxon>
        <taxon>Bacillati</taxon>
        <taxon>Actinomycetota</taxon>
        <taxon>Actinomycetes</taxon>
        <taxon>Catenulisporales</taxon>
        <taxon>Actinospicaceae</taxon>
        <taxon>Actinocrinis</taxon>
    </lineage>
</organism>
<dbReference type="RefSeq" id="WP_211464749.1">
    <property type="nucleotide sequence ID" value="NZ_JAGSXH010000009.1"/>
</dbReference>
<gene>
    <name evidence="2" type="ORF">KGA66_04380</name>
</gene>
<evidence type="ECO:0000256" key="1">
    <source>
        <dbReference type="SAM" id="Phobius"/>
    </source>
</evidence>
<dbReference type="AlphaFoldDB" id="A0A8J7WJZ6"/>
<dbReference type="Proteomes" id="UP000677913">
    <property type="component" value="Unassembled WGS sequence"/>
</dbReference>
<accession>A0A8J7WJZ6</accession>
<dbReference type="InterPro" id="IPR046737">
    <property type="entry name" value="DUF6629"/>
</dbReference>
<keyword evidence="1" id="KW-0472">Membrane</keyword>
<dbReference type="EMBL" id="JAGSXH010000009">
    <property type="protein sequence ID" value="MBS2962270.1"/>
    <property type="molecule type" value="Genomic_DNA"/>
</dbReference>
<reference evidence="2" key="1">
    <citation type="submission" date="2021-04" db="EMBL/GenBank/DDBJ databases">
        <title>Genome based classification of Actinospica acidithermotolerans sp. nov., an actinobacterium isolated from an Indonesian hot spring.</title>
        <authorList>
            <person name="Kusuma A.B."/>
            <person name="Putra K.E."/>
            <person name="Nafisah S."/>
            <person name="Loh J."/>
            <person name="Nouioui I."/>
            <person name="Goodfellow M."/>
        </authorList>
    </citation>
    <scope>NUCLEOTIDE SEQUENCE</scope>
    <source>
        <strain evidence="2">DSM 45618</strain>
    </source>
</reference>
<feature type="transmembrane region" description="Helical" evidence="1">
    <location>
        <begin position="64"/>
        <end position="90"/>
    </location>
</feature>